<feature type="compositionally biased region" description="Basic residues" evidence="1">
    <location>
        <begin position="236"/>
        <end position="246"/>
    </location>
</feature>
<reference evidence="2 3" key="1">
    <citation type="submission" date="2021-02" db="EMBL/GenBank/DDBJ databases">
        <title>Cotonvirus japonicus, which uses Golgi apparatus of host cells for its virion factory, phylogenetically links tailed tupanvirus and icosahedral mimivirus.</title>
        <authorList>
            <person name="Takahashi H."/>
            <person name="Fukaya S."/>
            <person name="Song C."/>
            <person name="Murata K."/>
            <person name="Takemura M."/>
        </authorList>
    </citation>
    <scope>NUCLEOTIDE SEQUENCE [LARGE SCALE GENOMIC DNA]</scope>
</reference>
<dbReference type="GeneID" id="80558030"/>
<organism evidence="2 3">
    <name type="scientific">Cotonvirus japonicus</name>
    <dbReference type="NCBI Taxonomy" id="2811091"/>
    <lineage>
        <taxon>Viruses</taxon>
        <taxon>Varidnaviria</taxon>
        <taxon>Bamfordvirae</taxon>
        <taxon>Nucleocytoviricota</taxon>
        <taxon>Megaviricetes</taxon>
        <taxon>Imitervirales</taxon>
        <taxon>Mimiviridae</taxon>
        <taxon>Megamimivirinae</taxon>
        <taxon>Cotonvirus</taxon>
        <taxon>Cotonvirus japonicum</taxon>
    </lineage>
</organism>
<name>A0ABM7NRN2_9VIRU</name>
<feature type="region of interest" description="Disordered" evidence="1">
    <location>
        <begin position="236"/>
        <end position="266"/>
    </location>
</feature>
<keyword evidence="3" id="KW-1185">Reference proteome</keyword>
<feature type="compositionally biased region" description="Basic residues" evidence="1">
    <location>
        <begin position="255"/>
        <end position="266"/>
    </location>
</feature>
<evidence type="ECO:0000256" key="1">
    <source>
        <dbReference type="SAM" id="MobiDB-lite"/>
    </source>
</evidence>
<dbReference type="RefSeq" id="YP_010841433.1">
    <property type="nucleotide sequence ID" value="NC_079139.1"/>
</dbReference>
<accession>A0ABM7NRN2</accession>
<proteinExistence type="predicted"/>
<evidence type="ECO:0000313" key="2">
    <source>
        <dbReference type="EMBL" id="BCS82825.1"/>
    </source>
</evidence>
<dbReference type="Proteomes" id="UP001321479">
    <property type="component" value="Segment"/>
</dbReference>
<dbReference type="EMBL" id="AP024483">
    <property type="protein sequence ID" value="BCS82825.1"/>
    <property type="molecule type" value="Genomic_DNA"/>
</dbReference>
<evidence type="ECO:0000313" key="3">
    <source>
        <dbReference type="Proteomes" id="UP001321479"/>
    </source>
</evidence>
<sequence>METIIDYLNHDVLLLIFYFLSDIDKIRFAMVNQFMSQYIYYLKYTDLHAYERVRFLSFRNNFCRLSFRPRYDIIPPVITDLIIDKTFVGSLKNAIPNSVKNLTINLDIYEKNKSFIRKDINILIVNPYIGFKTRKREDIIINYPFINIIQGFNTEDGILFNNNTNAIVQQRISNFTSLYTRIIGKEERISSRLMGKTIKNINTEKPEIKLVLQFLNTGCVPANKSLFDEIKSPIKSQHKYHNRNKTQNKSYHQNKFPRQKFSKFHR</sequence>
<protein>
    <submittedName>
        <fullName evidence="2">DNA-directed RNA polymerase subunit 1 inactive-like protein</fullName>
    </submittedName>
</protein>